<evidence type="ECO:0000256" key="1">
    <source>
        <dbReference type="ARBA" id="ARBA00005251"/>
    </source>
</evidence>
<evidence type="ECO:0000256" key="4">
    <source>
        <dbReference type="ARBA" id="ARBA00035259"/>
    </source>
</evidence>
<dbReference type="PANTHER" id="PTHR21569">
    <property type="entry name" value="RIBOSOMAL PROTEIN S9"/>
    <property type="match status" value="1"/>
</dbReference>
<dbReference type="KEGG" id="rsin:B6N60_03808"/>
<dbReference type="InterPro" id="IPR020568">
    <property type="entry name" value="Ribosomal_Su5_D2-typ_SF"/>
</dbReference>
<dbReference type="EMBL" id="CP021056">
    <property type="protein sequence ID" value="QXE25098.1"/>
    <property type="molecule type" value="Genomic_DNA"/>
</dbReference>
<dbReference type="HAMAP" id="MF_00532_B">
    <property type="entry name" value="Ribosomal_uS9_B"/>
    <property type="match status" value="1"/>
</dbReference>
<sequence>MVVAAETTSGRAVYWGTGRRKSSVARVRLVPGEGKLIVNGKPGDLYFQFNPNYLGAIKAPLETLGLENEYDILVKAEGGGLTGQADSIRLGVARALCELDPENRSPLKIEGYLTRDPRAKERKKYGLHKARKAPQYSKR</sequence>
<keyword evidence="9" id="KW-1185">Reference proteome</keyword>
<dbReference type="PANTHER" id="PTHR21569:SF1">
    <property type="entry name" value="SMALL RIBOSOMAL SUBUNIT PROTEIN US9M"/>
    <property type="match status" value="1"/>
</dbReference>
<dbReference type="InterPro" id="IPR023035">
    <property type="entry name" value="Ribosomal_uS9_bac/plastid"/>
</dbReference>
<dbReference type="GO" id="GO:0003723">
    <property type="term" value="F:RNA binding"/>
    <property type="evidence" value="ECO:0007669"/>
    <property type="project" value="TreeGrafter"/>
</dbReference>
<protein>
    <recommendedName>
        <fullName evidence="4 5">Small ribosomal subunit protein uS9</fullName>
    </recommendedName>
</protein>
<dbReference type="AlphaFoldDB" id="A0A975TAA4"/>
<reference evidence="8" key="1">
    <citation type="submission" date="2017-04" db="EMBL/GenBank/DDBJ databases">
        <title>Genome deletions in a multicellular cyanobacterial endosymbiont for morphological adaptation in marine diatoms.</title>
        <authorList>
            <person name="Wang Y."/>
            <person name="Gao H."/>
            <person name="Li R."/>
            <person name="Xu X."/>
        </authorList>
    </citation>
    <scope>NUCLEOTIDE SEQUENCE</scope>
    <source>
        <strain evidence="8">FACHB 800</strain>
    </source>
</reference>
<evidence type="ECO:0000256" key="2">
    <source>
        <dbReference type="ARBA" id="ARBA00022980"/>
    </source>
</evidence>
<gene>
    <name evidence="5" type="primary">rpsI</name>
    <name evidence="5" type="synonym">rps9</name>
    <name evidence="8" type="ORF">B6N60_03808</name>
</gene>
<dbReference type="NCBIfam" id="NF001099">
    <property type="entry name" value="PRK00132.1"/>
    <property type="match status" value="1"/>
</dbReference>
<dbReference type="PROSITE" id="PS00360">
    <property type="entry name" value="RIBOSOMAL_S9"/>
    <property type="match status" value="1"/>
</dbReference>
<dbReference type="InterPro" id="IPR020574">
    <property type="entry name" value="Ribosomal_uS9_CS"/>
</dbReference>
<feature type="region of interest" description="Disordered" evidence="7">
    <location>
        <begin position="120"/>
        <end position="139"/>
    </location>
</feature>
<dbReference type="Pfam" id="PF00380">
    <property type="entry name" value="Ribosomal_S9"/>
    <property type="match status" value="1"/>
</dbReference>
<evidence type="ECO:0000256" key="6">
    <source>
        <dbReference type="RuleBase" id="RU003815"/>
    </source>
</evidence>
<evidence type="ECO:0000313" key="9">
    <source>
        <dbReference type="Proteomes" id="UP000683511"/>
    </source>
</evidence>
<dbReference type="RefSeq" id="WP_190603215.1">
    <property type="nucleotide sequence ID" value="NZ_CP021056.1"/>
</dbReference>
<dbReference type="Proteomes" id="UP000683511">
    <property type="component" value="Chromosome"/>
</dbReference>
<dbReference type="InterPro" id="IPR000754">
    <property type="entry name" value="Ribosomal_uS9"/>
</dbReference>
<name>A0A975TAA4_9NOST</name>
<dbReference type="SUPFAM" id="SSF54211">
    <property type="entry name" value="Ribosomal protein S5 domain 2-like"/>
    <property type="match status" value="1"/>
</dbReference>
<evidence type="ECO:0000313" key="8">
    <source>
        <dbReference type="EMBL" id="QXE25098.1"/>
    </source>
</evidence>
<evidence type="ECO:0000256" key="3">
    <source>
        <dbReference type="ARBA" id="ARBA00023274"/>
    </source>
</evidence>
<keyword evidence="2 5" id="KW-0689">Ribosomal protein</keyword>
<accession>A0A975TAA4</accession>
<dbReference type="FunFam" id="3.30.230.10:FF:000001">
    <property type="entry name" value="30S ribosomal protein S9"/>
    <property type="match status" value="1"/>
</dbReference>
<dbReference type="GO" id="GO:0003735">
    <property type="term" value="F:structural constituent of ribosome"/>
    <property type="evidence" value="ECO:0007669"/>
    <property type="project" value="InterPro"/>
</dbReference>
<proteinExistence type="inferred from homology"/>
<evidence type="ECO:0000256" key="7">
    <source>
        <dbReference type="SAM" id="MobiDB-lite"/>
    </source>
</evidence>
<dbReference type="Gene3D" id="3.30.230.10">
    <property type="match status" value="1"/>
</dbReference>
<comment type="similarity">
    <text evidence="1 5 6">Belongs to the universal ribosomal protein uS9 family.</text>
</comment>
<dbReference type="GO" id="GO:0022627">
    <property type="term" value="C:cytosolic small ribosomal subunit"/>
    <property type="evidence" value="ECO:0007669"/>
    <property type="project" value="TreeGrafter"/>
</dbReference>
<dbReference type="InterPro" id="IPR014721">
    <property type="entry name" value="Ribsml_uS5_D2-typ_fold_subgr"/>
</dbReference>
<dbReference type="GO" id="GO:0006412">
    <property type="term" value="P:translation"/>
    <property type="evidence" value="ECO:0007669"/>
    <property type="project" value="UniProtKB-UniRule"/>
</dbReference>
<keyword evidence="3 5" id="KW-0687">Ribonucleoprotein</keyword>
<organism evidence="8 9">
    <name type="scientific">Richelia sinica FACHB-800</name>
    <dbReference type="NCBI Taxonomy" id="1357546"/>
    <lineage>
        <taxon>Bacteria</taxon>
        <taxon>Bacillati</taxon>
        <taxon>Cyanobacteriota</taxon>
        <taxon>Cyanophyceae</taxon>
        <taxon>Nostocales</taxon>
        <taxon>Nostocaceae</taxon>
        <taxon>Richelia</taxon>
    </lineage>
</organism>
<evidence type="ECO:0000256" key="5">
    <source>
        <dbReference type="HAMAP-Rule" id="MF_00532"/>
    </source>
</evidence>